<reference evidence="3 4" key="1">
    <citation type="journal article" date="2019" name="Sci. Rep.">
        <title>Orb-weaving spider Araneus ventricosus genome elucidates the spidroin gene catalogue.</title>
        <authorList>
            <person name="Kono N."/>
            <person name="Nakamura H."/>
            <person name="Ohtoshi R."/>
            <person name="Moran D.A.P."/>
            <person name="Shinohara A."/>
            <person name="Yoshida Y."/>
            <person name="Fujiwara M."/>
            <person name="Mori M."/>
            <person name="Tomita M."/>
            <person name="Arakawa K."/>
        </authorList>
    </citation>
    <scope>NUCLEOTIDE SEQUENCE [LARGE SCALE GENOMIC DNA]</scope>
</reference>
<evidence type="ECO:0000256" key="1">
    <source>
        <dbReference type="SAM" id="MobiDB-lite"/>
    </source>
</evidence>
<keyword evidence="2" id="KW-0472">Membrane</keyword>
<dbReference type="Proteomes" id="UP000499080">
    <property type="component" value="Unassembled WGS sequence"/>
</dbReference>
<comment type="caution">
    <text evidence="3">The sequence shown here is derived from an EMBL/GenBank/DDBJ whole genome shotgun (WGS) entry which is preliminary data.</text>
</comment>
<sequence length="100" mass="11446">MQKFPEKRGTYELQGDWRNHSSSEGHTGSLRNTRRHGQRNTRAGSYLTFEVYDFPTCGGETSFDVTMLSEWGPRASTRDSFILLFVPVLSSVTCYFVEIL</sequence>
<protein>
    <submittedName>
        <fullName evidence="3">Uncharacterized protein</fullName>
    </submittedName>
</protein>
<keyword evidence="2" id="KW-0812">Transmembrane</keyword>
<accession>A0A4Y2FIS8</accession>
<evidence type="ECO:0000256" key="2">
    <source>
        <dbReference type="SAM" id="Phobius"/>
    </source>
</evidence>
<dbReference type="EMBL" id="BGPR01000961">
    <property type="protein sequence ID" value="GBM41402.1"/>
    <property type="molecule type" value="Genomic_DNA"/>
</dbReference>
<keyword evidence="2" id="KW-1133">Transmembrane helix</keyword>
<keyword evidence="4" id="KW-1185">Reference proteome</keyword>
<dbReference type="AlphaFoldDB" id="A0A4Y2FIS8"/>
<organism evidence="3 4">
    <name type="scientific">Araneus ventricosus</name>
    <name type="common">Orbweaver spider</name>
    <name type="synonym">Epeira ventricosa</name>
    <dbReference type="NCBI Taxonomy" id="182803"/>
    <lineage>
        <taxon>Eukaryota</taxon>
        <taxon>Metazoa</taxon>
        <taxon>Ecdysozoa</taxon>
        <taxon>Arthropoda</taxon>
        <taxon>Chelicerata</taxon>
        <taxon>Arachnida</taxon>
        <taxon>Araneae</taxon>
        <taxon>Araneomorphae</taxon>
        <taxon>Entelegynae</taxon>
        <taxon>Araneoidea</taxon>
        <taxon>Araneidae</taxon>
        <taxon>Araneus</taxon>
    </lineage>
</organism>
<gene>
    <name evidence="3" type="ORF">AVEN_62694_1</name>
</gene>
<name>A0A4Y2FIS8_ARAVE</name>
<feature type="compositionally biased region" description="Basic and acidic residues" evidence="1">
    <location>
        <begin position="1"/>
        <end position="23"/>
    </location>
</feature>
<evidence type="ECO:0000313" key="3">
    <source>
        <dbReference type="EMBL" id="GBM41402.1"/>
    </source>
</evidence>
<feature type="region of interest" description="Disordered" evidence="1">
    <location>
        <begin position="1"/>
        <end position="41"/>
    </location>
</feature>
<evidence type="ECO:0000313" key="4">
    <source>
        <dbReference type="Proteomes" id="UP000499080"/>
    </source>
</evidence>
<feature type="transmembrane region" description="Helical" evidence="2">
    <location>
        <begin position="81"/>
        <end position="99"/>
    </location>
</feature>
<proteinExistence type="predicted"/>